<keyword evidence="6" id="KW-0675">Receptor</keyword>
<reference evidence="11" key="1">
    <citation type="submission" date="2019-08" db="EMBL/GenBank/DDBJ databases">
        <title>The improved chromosome-level genome for the pearl oyster Pinctada fucata martensii using PacBio sequencing and Hi-C.</title>
        <authorList>
            <person name="Zheng Z."/>
        </authorList>
    </citation>
    <scope>NUCLEOTIDE SEQUENCE</scope>
    <source>
        <strain evidence="11">ZZ-2019</strain>
        <tissue evidence="11">Adductor muscle</tissue>
    </source>
</reference>
<evidence type="ECO:0000259" key="10">
    <source>
        <dbReference type="PROSITE" id="PS50262"/>
    </source>
</evidence>
<dbReference type="AlphaFoldDB" id="A0AA88YCA0"/>
<keyword evidence="7" id="KW-0807">Transducer</keyword>
<feature type="transmembrane region" description="Helical" evidence="9">
    <location>
        <begin position="25"/>
        <end position="46"/>
    </location>
</feature>
<organism evidence="11 12">
    <name type="scientific">Pinctada imbricata</name>
    <name type="common">Atlantic pearl-oyster</name>
    <name type="synonym">Pinctada martensii</name>
    <dbReference type="NCBI Taxonomy" id="66713"/>
    <lineage>
        <taxon>Eukaryota</taxon>
        <taxon>Metazoa</taxon>
        <taxon>Spiralia</taxon>
        <taxon>Lophotrochozoa</taxon>
        <taxon>Mollusca</taxon>
        <taxon>Bivalvia</taxon>
        <taxon>Autobranchia</taxon>
        <taxon>Pteriomorphia</taxon>
        <taxon>Pterioida</taxon>
        <taxon>Pterioidea</taxon>
        <taxon>Pteriidae</taxon>
        <taxon>Pinctada</taxon>
    </lineage>
</organism>
<evidence type="ECO:0000256" key="6">
    <source>
        <dbReference type="ARBA" id="ARBA00023170"/>
    </source>
</evidence>
<dbReference type="GO" id="GO:0004930">
    <property type="term" value="F:G protein-coupled receptor activity"/>
    <property type="evidence" value="ECO:0007669"/>
    <property type="project" value="UniProtKB-KW"/>
</dbReference>
<keyword evidence="2 9" id="KW-0812">Transmembrane</keyword>
<feature type="transmembrane region" description="Helical" evidence="9">
    <location>
        <begin position="300"/>
        <end position="318"/>
    </location>
</feature>
<evidence type="ECO:0000256" key="8">
    <source>
        <dbReference type="SAM" id="MobiDB-lite"/>
    </source>
</evidence>
<name>A0AA88YCA0_PINIB</name>
<keyword evidence="4" id="KW-0297">G-protein coupled receptor</keyword>
<dbReference type="GO" id="GO:0005886">
    <property type="term" value="C:plasma membrane"/>
    <property type="evidence" value="ECO:0007669"/>
    <property type="project" value="TreeGrafter"/>
</dbReference>
<dbReference type="Proteomes" id="UP001186944">
    <property type="component" value="Unassembled WGS sequence"/>
</dbReference>
<dbReference type="PROSITE" id="PS50262">
    <property type="entry name" value="G_PROTEIN_RECEP_F1_2"/>
    <property type="match status" value="1"/>
</dbReference>
<dbReference type="SUPFAM" id="SSF81321">
    <property type="entry name" value="Family A G protein-coupled receptor-like"/>
    <property type="match status" value="1"/>
</dbReference>
<evidence type="ECO:0000256" key="3">
    <source>
        <dbReference type="ARBA" id="ARBA00022989"/>
    </source>
</evidence>
<dbReference type="Gene3D" id="1.20.1070.10">
    <property type="entry name" value="Rhodopsin 7-helix transmembrane proteins"/>
    <property type="match status" value="1"/>
</dbReference>
<dbReference type="InterPro" id="IPR000276">
    <property type="entry name" value="GPCR_Rhodpsn"/>
</dbReference>
<feature type="compositionally biased region" description="Polar residues" evidence="8">
    <location>
        <begin position="239"/>
        <end position="251"/>
    </location>
</feature>
<dbReference type="EMBL" id="VSWD01000007">
    <property type="protein sequence ID" value="KAK3097038.1"/>
    <property type="molecule type" value="Genomic_DNA"/>
</dbReference>
<feature type="domain" description="G-protein coupled receptors family 1 profile" evidence="10">
    <location>
        <begin position="37"/>
        <end position="361"/>
    </location>
</feature>
<dbReference type="InterPro" id="IPR017452">
    <property type="entry name" value="GPCR_Rhodpsn_7TM"/>
</dbReference>
<evidence type="ECO:0000256" key="5">
    <source>
        <dbReference type="ARBA" id="ARBA00023136"/>
    </source>
</evidence>
<evidence type="ECO:0000256" key="2">
    <source>
        <dbReference type="ARBA" id="ARBA00022692"/>
    </source>
</evidence>
<keyword evidence="12" id="KW-1185">Reference proteome</keyword>
<evidence type="ECO:0000256" key="1">
    <source>
        <dbReference type="ARBA" id="ARBA00004141"/>
    </source>
</evidence>
<evidence type="ECO:0000313" key="11">
    <source>
        <dbReference type="EMBL" id="KAK3097038.1"/>
    </source>
</evidence>
<evidence type="ECO:0000256" key="9">
    <source>
        <dbReference type="SAM" id="Phobius"/>
    </source>
</evidence>
<evidence type="ECO:0000256" key="7">
    <source>
        <dbReference type="ARBA" id="ARBA00023224"/>
    </source>
</evidence>
<dbReference type="PANTHER" id="PTHR24243">
    <property type="entry name" value="G-PROTEIN COUPLED RECEPTOR"/>
    <property type="match status" value="1"/>
</dbReference>
<comment type="caution">
    <text evidence="11">The sequence shown here is derived from an EMBL/GenBank/DDBJ whole genome shotgun (WGS) entry which is preliminary data.</text>
</comment>
<protein>
    <recommendedName>
        <fullName evidence="10">G-protein coupled receptors family 1 profile domain-containing protein</fullName>
    </recommendedName>
</protein>
<keyword evidence="5 9" id="KW-0472">Membrane</keyword>
<evidence type="ECO:0000313" key="12">
    <source>
        <dbReference type="Proteomes" id="UP001186944"/>
    </source>
</evidence>
<feature type="region of interest" description="Disordered" evidence="8">
    <location>
        <begin position="231"/>
        <end position="258"/>
    </location>
</feature>
<gene>
    <name evidence="11" type="ORF">FSP39_005790</name>
</gene>
<dbReference type="PRINTS" id="PR00237">
    <property type="entry name" value="GPCRRHODOPSN"/>
</dbReference>
<keyword evidence="3 9" id="KW-1133">Transmembrane helix</keyword>
<dbReference type="PANTHER" id="PTHR24243:SF224">
    <property type="entry name" value="G-PROTEIN COUPLED RECEPTOR 19-RELATED"/>
    <property type="match status" value="1"/>
</dbReference>
<comment type="subcellular location">
    <subcellularLocation>
        <location evidence="1">Membrane</location>
        <topology evidence="1">Multi-pass membrane protein</topology>
    </subcellularLocation>
</comment>
<dbReference type="CDD" id="cd00637">
    <property type="entry name" value="7tm_classA_rhodopsin-like"/>
    <property type="match status" value="1"/>
</dbReference>
<sequence length="379" mass="43922">MDVSLHSSLPEWNHAIRINLLPDTIILGIYLFVGVLGNVAVILVYLIRMRGQMDDRYFIPWLALFDLLATVFIAINKIVANMYPVTHDNEILCRLSNFMSRTSAASADGLLVAISIQRFQRICRPFGIQMKDIHKRYILVFVMICAVVLNLPVFIFYGIHRFENGNITGCSCDHVHGGAAFERLMLSYDILVFLLLFICMVSMSVLYFLISRKIKSNRIVKRLNTKRRNMSGLADDSTENGCSENITSEMTAENGMERMQTDVKKSIRDLTNQERKSSTRIKRKQSTTEQIRTHLSANRYTYMFMALSMSFIISYFPSNILKMVEISMPNMWMQMDPAVCNLFLFFRQFYILNHVTNPYIYSAFDTSFRQELKKMLRII</sequence>
<feature type="transmembrane region" description="Helical" evidence="9">
    <location>
        <begin position="137"/>
        <end position="159"/>
    </location>
</feature>
<dbReference type="Pfam" id="PF00001">
    <property type="entry name" value="7tm_1"/>
    <property type="match status" value="1"/>
</dbReference>
<evidence type="ECO:0000256" key="4">
    <source>
        <dbReference type="ARBA" id="ARBA00023040"/>
    </source>
</evidence>
<feature type="transmembrane region" description="Helical" evidence="9">
    <location>
        <begin position="190"/>
        <end position="210"/>
    </location>
</feature>
<accession>A0AA88YCA0</accession>
<proteinExistence type="predicted"/>
<feature type="transmembrane region" description="Helical" evidence="9">
    <location>
        <begin position="58"/>
        <end position="78"/>
    </location>
</feature>